<feature type="transmembrane region" description="Helical" evidence="6">
    <location>
        <begin position="95"/>
        <end position="113"/>
    </location>
</feature>
<evidence type="ECO:0000256" key="5">
    <source>
        <dbReference type="ARBA" id="ARBA00023136"/>
    </source>
</evidence>
<feature type="transmembrane region" description="Helical" evidence="6">
    <location>
        <begin position="244"/>
        <end position="263"/>
    </location>
</feature>
<evidence type="ECO:0000256" key="3">
    <source>
        <dbReference type="ARBA" id="ARBA00022692"/>
    </source>
</evidence>
<evidence type="ECO:0000313" key="8">
    <source>
        <dbReference type="EMBL" id="KRR19270.1"/>
    </source>
</evidence>
<keyword evidence="5 6" id="KW-0472">Membrane</keyword>
<feature type="transmembrane region" description="Helical" evidence="6">
    <location>
        <begin position="125"/>
        <end position="142"/>
    </location>
</feature>
<protein>
    <submittedName>
        <fullName evidence="8">Permease</fullName>
    </submittedName>
</protein>
<organism evidence="8 9">
    <name type="scientific">Bradyrhizobium retamae</name>
    <dbReference type="NCBI Taxonomy" id="1300035"/>
    <lineage>
        <taxon>Bacteria</taxon>
        <taxon>Pseudomonadati</taxon>
        <taxon>Pseudomonadota</taxon>
        <taxon>Alphaproteobacteria</taxon>
        <taxon>Hyphomicrobiales</taxon>
        <taxon>Nitrobacteraceae</taxon>
        <taxon>Bradyrhizobium</taxon>
    </lineage>
</organism>
<accession>A0A0R3MQF2</accession>
<evidence type="ECO:0000259" key="7">
    <source>
        <dbReference type="Pfam" id="PF00892"/>
    </source>
</evidence>
<dbReference type="RefSeq" id="WP_057846758.1">
    <property type="nucleotide sequence ID" value="NZ_LLYA01000188.1"/>
</dbReference>
<feature type="transmembrane region" description="Helical" evidence="6">
    <location>
        <begin position="148"/>
        <end position="167"/>
    </location>
</feature>
<evidence type="ECO:0000256" key="1">
    <source>
        <dbReference type="ARBA" id="ARBA00004141"/>
    </source>
</evidence>
<comment type="similarity">
    <text evidence="2">Belongs to the EamA transporter family.</text>
</comment>
<evidence type="ECO:0000256" key="6">
    <source>
        <dbReference type="SAM" id="Phobius"/>
    </source>
</evidence>
<feature type="transmembrane region" description="Helical" evidence="6">
    <location>
        <begin position="66"/>
        <end position="89"/>
    </location>
</feature>
<dbReference type="PANTHER" id="PTHR32322">
    <property type="entry name" value="INNER MEMBRANE TRANSPORTER"/>
    <property type="match status" value="1"/>
</dbReference>
<dbReference type="PANTHER" id="PTHR32322:SF2">
    <property type="entry name" value="EAMA DOMAIN-CONTAINING PROTEIN"/>
    <property type="match status" value="1"/>
</dbReference>
<keyword evidence="4 6" id="KW-1133">Transmembrane helix</keyword>
<sequence length="304" mass="31586">MSEAWGVLAAVLSSGLGGTSIGATRYLVNAVDPLAIGSFRFGIGFLLLLAVAFLHGAQWPRHPDWLSVAGLGVLYFALFPILFNASLIFTTAARGALALSTLPLLTMVVGAALGSEALTVRKSIGVVIATLGVALALLANLASAPPGAWRGDLLMIAAALCMALYSVWSKPFIARSGPIPFTTVSMGVGAACLVLISYWRGSFAPVAAFEVPQWLAAIYLGAFGSALTFYLWAFALARTTPTRVAISVTVNPITASLVGAALLDEPLRWNLVAGILAVFAGIWIATTSGRSPAPATRLSRVPMD</sequence>
<keyword evidence="3 6" id="KW-0812">Transmembrane</keyword>
<feature type="transmembrane region" description="Helical" evidence="6">
    <location>
        <begin position="179"/>
        <end position="199"/>
    </location>
</feature>
<feature type="transmembrane region" description="Helical" evidence="6">
    <location>
        <begin position="211"/>
        <end position="232"/>
    </location>
</feature>
<feature type="transmembrane region" description="Helical" evidence="6">
    <location>
        <begin position="269"/>
        <end position="287"/>
    </location>
</feature>
<evidence type="ECO:0000313" key="9">
    <source>
        <dbReference type="Proteomes" id="UP000052023"/>
    </source>
</evidence>
<dbReference type="InterPro" id="IPR037185">
    <property type="entry name" value="EmrE-like"/>
</dbReference>
<feature type="domain" description="EamA" evidence="7">
    <location>
        <begin position="150"/>
        <end position="286"/>
    </location>
</feature>
<reference evidence="8 9" key="1">
    <citation type="submission" date="2014-03" db="EMBL/GenBank/DDBJ databases">
        <title>Bradyrhizobium valentinum sp. nov., isolated from effective nodules of Lupinus mariae-josephae, a lupine endemic of basic-lime soils in Eastern Spain.</title>
        <authorList>
            <person name="Duran D."/>
            <person name="Rey L."/>
            <person name="Navarro A."/>
            <person name="Busquets A."/>
            <person name="Imperial J."/>
            <person name="Ruiz-Argueso T."/>
        </authorList>
    </citation>
    <scope>NUCLEOTIDE SEQUENCE [LARGE SCALE GENOMIC DNA]</scope>
    <source>
        <strain evidence="8 9">Ro19</strain>
    </source>
</reference>
<proteinExistence type="inferred from homology"/>
<evidence type="ECO:0000256" key="4">
    <source>
        <dbReference type="ARBA" id="ARBA00022989"/>
    </source>
</evidence>
<dbReference type="InterPro" id="IPR000620">
    <property type="entry name" value="EamA_dom"/>
</dbReference>
<dbReference type="Pfam" id="PF00892">
    <property type="entry name" value="EamA"/>
    <property type="match status" value="2"/>
</dbReference>
<gene>
    <name evidence="8" type="ORF">CQ13_34145</name>
</gene>
<comment type="caution">
    <text evidence="8">The sequence shown here is derived from an EMBL/GenBank/DDBJ whole genome shotgun (WGS) entry which is preliminary data.</text>
</comment>
<dbReference type="EMBL" id="LLYA01000188">
    <property type="protein sequence ID" value="KRR19270.1"/>
    <property type="molecule type" value="Genomic_DNA"/>
</dbReference>
<dbReference type="AlphaFoldDB" id="A0A0R3MQF2"/>
<name>A0A0R3MQF2_9BRAD</name>
<dbReference type="OrthoDB" id="7853355at2"/>
<comment type="subcellular location">
    <subcellularLocation>
        <location evidence="1">Membrane</location>
        <topology evidence="1">Multi-pass membrane protein</topology>
    </subcellularLocation>
</comment>
<dbReference type="Proteomes" id="UP000052023">
    <property type="component" value="Unassembled WGS sequence"/>
</dbReference>
<evidence type="ECO:0000256" key="2">
    <source>
        <dbReference type="ARBA" id="ARBA00007362"/>
    </source>
</evidence>
<dbReference type="SUPFAM" id="SSF103481">
    <property type="entry name" value="Multidrug resistance efflux transporter EmrE"/>
    <property type="match status" value="2"/>
</dbReference>
<feature type="domain" description="EamA" evidence="7">
    <location>
        <begin position="5"/>
        <end position="137"/>
    </location>
</feature>
<dbReference type="GO" id="GO:0016020">
    <property type="term" value="C:membrane"/>
    <property type="evidence" value="ECO:0007669"/>
    <property type="project" value="UniProtKB-SubCell"/>
</dbReference>
<feature type="transmembrane region" description="Helical" evidence="6">
    <location>
        <begin position="33"/>
        <end position="54"/>
    </location>
</feature>
<dbReference type="InterPro" id="IPR050638">
    <property type="entry name" value="AA-Vitamin_Transporters"/>
</dbReference>
<keyword evidence="9" id="KW-1185">Reference proteome</keyword>